<protein>
    <recommendedName>
        <fullName evidence="3">EGF-like domain-containing protein</fullName>
    </recommendedName>
</protein>
<feature type="region of interest" description="Disordered" evidence="1">
    <location>
        <begin position="60"/>
        <end position="119"/>
    </location>
</feature>
<sequence length="182" mass="18830">KNLRVVFVLATVSCLIGLSWAAANATCPTPACDDAKNEVCENGYCKIKIDGTCTMDQTATSTATPSTSAVPTSASTGDTGKSSITTTTTEPTSKTADDATTAQSGGRKRRDATPAPMTNTQECVNNSLCTKAPGSTGLTCLCKDGYAKDDNGFCQEAKSSASSFRLGLLTSMMATLFYHSSC</sequence>
<evidence type="ECO:0000259" key="3">
    <source>
        <dbReference type="PROSITE" id="PS01186"/>
    </source>
</evidence>
<gene>
    <name evidence="4" type="ORF">MAR_012629</name>
</gene>
<evidence type="ECO:0000313" key="4">
    <source>
        <dbReference type="EMBL" id="WAR26925.1"/>
    </source>
</evidence>
<keyword evidence="5" id="KW-1185">Reference proteome</keyword>
<feature type="non-terminal residue" evidence="4">
    <location>
        <position position="182"/>
    </location>
</feature>
<evidence type="ECO:0000313" key="5">
    <source>
        <dbReference type="Proteomes" id="UP001164746"/>
    </source>
</evidence>
<name>A0ABY7FY58_MYAAR</name>
<organism evidence="4 5">
    <name type="scientific">Mya arenaria</name>
    <name type="common">Soft-shell clam</name>
    <dbReference type="NCBI Taxonomy" id="6604"/>
    <lineage>
        <taxon>Eukaryota</taxon>
        <taxon>Metazoa</taxon>
        <taxon>Spiralia</taxon>
        <taxon>Lophotrochozoa</taxon>
        <taxon>Mollusca</taxon>
        <taxon>Bivalvia</taxon>
        <taxon>Autobranchia</taxon>
        <taxon>Heteroconchia</taxon>
        <taxon>Euheterodonta</taxon>
        <taxon>Imparidentia</taxon>
        <taxon>Neoheterodontei</taxon>
        <taxon>Myida</taxon>
        <taxon>Myoidea</taxon>
        <taxon>Myidae</taxon>
        <taxon>Mya</taxon>
    </lineage>
</organism>
<dbReference type="EMBL" id="CP111025">
    <property type="protein sequence ID" value="WAR26925.1"/>
    <property type="molecule type" value="Genomic_DNA"/>
</dbReference>
<evidence type="ECO:0000256" key="1">
    <source>
        <dbReference type="SAM" id="MobiDB-lite"/>
    </source>
</evidence>
<proteinExistence type="predicted"/>
<dbReference type="PROSITE" id="PS01186">
    <property type="entry name" value="EGF_2"/>
    <property type="match status" value="1"/>
</dbReference>
<accession>A0ABY7FY58</accession>
<evidence type="ECO:0000256" key="2">
    <source>
        <dbReference type="SAM" id="SignalP"/>
    </source>
</evidence>
<reference evidence="4" key="1">
    <citation type="submission" date="2022-11" db="EMBL/GenBank/DDBJ databases">
        <title>Centuries of genome instability and evolution in soft-shell clam transmissible cancer (bioRxiv).</title>
        <authorList>
            <person name="Hart S.F.M."/>
            <person name="Yonemitsu M.A."/>
            <person name="Giersch R.M."/>
            <person name="Beal B.F."/>
            <person name="Arriagada G."/>
            <person name="Davis B.W."/>
            <person name="Ostrander E.A."/>
            <person name="Goff S.P."/>
            <person name="Metzger M.J."/>
        </authorList>
    </citation>
    <scope>NUCLEOTIDE SEQUENCE</scope>
    <source>
        <strain evidence="4">MELC-2E11</strain>
        <tissue evidence="4">Siphon/mantle</tissue>
    </source>
</reference>
<feature type="domain" description="EGF-like" evidence="3">
    <location>
        <begin position="140"/>
        <end position="154"/>
    </location>
</feature>
<dbReference type="Proteomes" id="UP001164746">
    <property type="component" value="Chromosome 14"/>
</dbReference>
<feature type="signal peptide" evidence="2">
    <location>
        <begin position="1"/>
        <end position="21"/>
    </location>
</feature>
<keyword evidence="2" id="KW-0732">Signal</keyword>
<dbReference type="InterPro" id="IPR000742">
    <property type="entry name" value="EGF"/>
</dbReference>
<feature type="compositionally biased region" description="Low complexity" evidence="1">
    <location>
        <begin position="60"/>
        <end position="94"/>
    </location>
</feature>
<feature type="chain" id="PRO_5045504844" description="EGF-like domain-containing protein" evidence="2">
    <location>
        <begin position="22"/>
        <end position="182"/>
    </location>
</feature>